<dbReference type="PROSITE" id="PS50294">
    <property type="entry name" value="WD_REPEATS_REGION"/>
    <property type="match status" value="2"/>
</dbReference>
<feature type="repeat" description="WD" evidence="3">
    <location>
        <begin position="1"/>
        <end position="32"/>
    </location>
</feature>
<dbReference type="OrthoDB" id="5240432at2759"/>
<evidence type="ECO:0000256" key="1">
    <source>
        <dbReference type="ARBA" id="ARBA00022574"/>
    </source>
</evidence>
<name>A0A8K0WKY7_9HYPO</name>
<protein>
    <submittedName>
        <fullName evidence="4">WD40-repeat-containing domain protein</fullName>
    </submittedName>
</protein>
<evidence type="ECO:0000313" key="4">
    <source>
        <dbReference type="EMBL" id="KAH7308373.1"/>
    </source>
</evidence>
<dbReference type="InterPro" id="IPR036322">
    <property type="entry name" value="WD40_repeat_dom_sf"/>
</dbReference>
<keyword evidence="2" id="KW-0677">Repeat</keyword>
<accession>A0A8K0WKY7</accession>
<dbReference type="SUPFAM" id="SSF50978">
    <property type="entry name" value="WD40 repeat-like"/>
    <property type="match status" value="1"/>
</dbReference>
<gene>
    <name evidence="4" type="ORF">B0I35DRAFT_398644</name>
</gene>
<comment type="caution">
    <text evidence="4">The sequence shown here is derived from an EMBL/GenBank/DDBJ whole genome shotgun (WGS) entry which is preliminary data.</text>
</comment>
<keyword evidence="5" id="KW-1185">Reference proteome</keyword>
<dbReference type="PANTHER" id="PTHR19879:SF9">
    <property type="entry name" value="TRANSCRIPTION INITIATION FACTOR TFIID SUBUNIT 5"/>
    <property type="match status" value="1"/>
</dbReference>
<dbReference type="PROSITE" id="PS50082">
    <property type="entry name" value="WD_REPEATS_2"/>
    <property type="match status" value="2"/>
</dbReference>
<evidence type="ECO:0000256" key="3">
    <source>
        <dbReference type="PROSITE-ProRule" id="PRU00221"/>
    </source>
</evidence>
<dbReference type="PROSITE" id="PS00678">
    <property type="entry name" value="WD_REPEATS_1"/>
    <property type="match status" value="2"/>
</dbReference>
<dbReference type="SMART" id="SM00320">
    <property type="entry name" value="WD40"/>
    <property type="match status" value="2"/>
</dbReference>
<dbReference type="EMBL" id="JAGPNK010000015">
    <property type="protein sequence ID" value="KAH7308373.1"/>
    <property type="molecule type" value="Genomic_DNA"/>
</dbReference>
<dbReference type="AlphaFoldDB" id="A0A8K0WKY7"/>
<dbReference type="PANTHER" id="PTHR19879">
    <property type="entry name" value="TRANSCRIPTION INITIATION FACTOR TFIID"/>
    <property type="match status" value="1"/>
</dbReference>
<keyword evidence="1 3" id="KW-0853">WD repeat</keyword>
<proteinExistence type="predicted"/>
<reference evidence="4" key="1">
    <citation type="journal article" date="2021" name="Nat. Commun.">
        <title>Genetic determinants of endophytism in the Arabidopsis root mycobiome.</title>
        <authorList>
            <person name="Mesny F."/>
            <person name="Miyauchi S."/>
            <person name="Thiergart T."/>
            <person name="Pickel B."/>
            <person name="Atanasova L."/>
            <person name="Karlsson M."/>
            <person name="Huettel B."/>
            <person name="Barry K.W."/>
            <person name="Haridas S."/>
            <person name="Chen C."/>
            <person name="Bauer D."/>
            <person name="Andreopoulos W."/>
            <person name="Pangilinan J."/>
            <person name="LaButti K."/>
            <person name="Riley R."/>
            <person name="Lipzen A."/>
            <person name="Clum A."/>
            <person name="Drula E."/>
            <person name="Henrissat B."/>
            <person name="Kohler A."/>
            <person name="Grigoriev I.V."/>
            <person name="Martin F.M."/>
            <person name="Hacquard S."/>
        </authorList>
    </citation>
    <scope>NUCLEOTIDE SEQUENCE</scope>
    <source>
        <strain evidence="4">MPI-CAGE-CH-0235</strain>
    </source>
</reference>
<feature type="repeat" description="WD" evidence="3">
    <location>
        <begin position="33"/>
        <end position="74"/>
    </location>
</feature>
<organism evidence="4 5">
    <name type="scientific">Stachybotrys elegans</name>
    <dbReference type="NCBI Taxonomy" id="80388"/>
    <lineage>
        <taxon>Eukaryota</taxon>
        <taxon>Fungi</taxon>
        <taxon>Dikarya</taxon>
        <taxon>Ascomycota</taxon>
        <taxon>Pezizomycotina</taxon>
        <taxon>Sordariomycetes</taxon>
        <taxon>Hypocreomycetidae</taxon>
        <taxon>Hypocreales</taxon>
        <taxon>Stachybotryaceae</taxon>
        <taxon>Stachybotrys</taxon>
    </lineage>
</organism>
<dbReference type="InterPro" id="IPR001680">
    <property type="entry name" value="WD40_rpt"/>
</dbReference>
<evidence type="ECO:0000256" key="2">
    <source>
        <dbReference type="ARBA" id="ARBA00022737"/>
    </source>
</evidence>
<dbReference type="Pfam" id="PF00400">
    <property type="entry name" value="WD40"/>
    <property type="match status" value="2"/>
</dbReference>
<evidence type="ECO:0000313" key="5">
    <source>
        <dbReference type="Proteomes" id="UP000813444"/>
    </source>
</evidence>
<sequence>MAFSPDCQIVASASVDKTVQLWDAATGAHRQTLEGHDNLVTAVVFSPDSQIVASASLDQKIRLWDAATGARLQTLPLGFTKSLAFDPSSSMLLLTDFGVIDLLTNSLVGGSPSHEEIVLSSASCSLGLSPNGIWIMKGGEKVLWLPNEYRPISLTVRGSVMFIGCSSGRVIHIVAAMM</sequence>
<dbReference type="Gene3D" id="2.130.10.10">
    <property type="entry name" value="YVTN repeat-like/Quinoprotein amine dehydrogenase"/>
    <property type="match status" value="1"/>
</dbReference>
<dbReference type="Proteomes" id="UP000813444">
    <property type="component" value="Unassembled WGS sequence"/>
</dbReference>
<dbReference type="InterPro" id="IPR015943">
    <property type="entry name" value="WD40/YVTN_repeat-like_dom_sf"/>
</dbReference>
<dbReference type="InterPro" id="IPR019775">
    <property type="entry name" value="WD40_repeat_CS"/>
</dbReference>